<keyword evidence="3" id="KW-0813">Transport</keyword>
<evidence type="ECO:0000313" key="9">
    <source>
        <dbReference type="EMBL" id="MFC4598884.1"/>
    </source>
</evidence>
<feature type="transmembrane region" description="Helical" evidence="8">
    <location>
        <begin position="157"/>
        <end position="177"/>
    </location>
</feature>
<evidence type="ECO:0000256" key="3">
    <source>
        <dbReference type="ARBA" id="ARBA00022448"/>
    </source>
</evidence>
<proteinExistence type="inferred from homology"/>
<dbReference type="PANTHER" id="PTHR30472:SF37">
    <property type="entry name" value="FE(3+) DICITRATE TRANSPORT SYSTEM PERMEASE PROTEIN FECD-RELATED"/>
    <property type="match status" value="1"/>
</dbReference>
<dbReference type="PANTHER" id="PTHR30472">
    <property type="entry name" value="FERRIC ENTEROBACTIN TRANSPORT SYSTEM PERMEASE PROTEIN"/>
    <property type="match status" value="1"/>
</dbReference>
<name>A0ABV9FFB8_9BACL</name>
<keyword evidence="10" id="KW-1185">Reference proteome</keyword>
<dbReference type="InterPro" id="IPR000522">
    <property type="entry name" value="ABC_transptr_permease_BtuC"/>
</dbReference>
<evidence type="ECO:0000256" key="7">
    <source>
        <dbReference type="ARBA" id="ARBA00023136"/>
    </source>
</evidence>
<keyword evidence="4" id="KW-1003">Cell membrane</keyword>
<dbReference type="RefSeq" id="WP_378095619.1">
    <property type="nucleotide sequence ID" value="NZ_JBHSEP010000007.1"/>
</dbReference>
<feature type="transmembrane region" description="Helical" evidence="8">
    <location>
        <begin position="319"/>
        <end position="337"/>
    </location>
</feature>
<evidence type="ECO:0000256" key="4">
    <source>
        <dbReference type="ARBA" id="ARBA00022475"/>
    </source>
</evidence>
<gene>
    <name evidence="9" type="ORF">ACFO3S_11600</name>
</gene>
<evidence type="ECO:0000256" key="6">
    <source>
        <dbReference type="ARBA" id="ARBA00022989"/>
    </source>
</evidence>
<evidence type="ECO:0000256" key="8">
    <source>
        <dbReference type="SAM" id="Phobius"/>
    </source>
</evidence>
<reference evidence="10" key="1">
    <citation type="journal article" date="2019" name="Int. J. Syst. Evol. Microbiol.">
        <title>The Global Catalogue of Microorganisms (GCM) 10K type strain sequencing project: providing services to taxonomists for standard genome sequencing and annotation.</title>
        <authorList>
            <consortium name="The Broad Institute Genomics Platform"/>
            <consortium name="The Broad Institute Genome Sequencing Center for Infectious Disease"/>
            <person name="Wu L."/>
            <person name="Ma J."/>
        </authorList>
    </citation>
    <scope>NUCLEOTIDE SEQUENCE [LARGE SCALE GENOMIC DNA]</scope>
    <source>
        <strain evidence="10">CCUG 49571</strain>
    </source>
</reference>
<feature type="transmembrane region" description="Helical" evidence="8">
    <location>
        <begin position="103"/>
        <end position="122"/>
    </location>
</feature>
<feature type="transmembrane region" description="Helical" evidence="8">
    <location>
        <begin position="246"/>
        <end position="276"/>
    </location>
</feature>
<feature type="transmembrane region" description="Helical" evidence="8">
    <location>
        <begin position="288"/>
        <end position="307"/>
    </location>
</feature>
<dbReference type="Gene3D" id="1.10.3470.10">
    <property type="entry name" value="ABC transporter involved in vitamin B12 uptake, BtuC"/>
    <property type="match status" value="1"/>
</dbReference>
<evidence type="ECO:0000256" key="1">
    <source>
        <dbReference type="ARBA" id="ARBA00004651"/>
    </source>
</evidence>
<evidence type="ECO:0000313" key="10">
    <source>
        <dbReference type="Proteomes" id="UP001596028"/>
    </source>
</evidence>
<evidence type="ECO:0000256" key="2">
    <source>
        <dbReference type="ARBA" id="ARBA00007935"/>
    </source>
</evidence>
<dbReference type="Proteomes" id="UP001596028">
    <property type="component" value="Unassembled WGS sequence"/>
</dbReference>
<protein>
    <submittedName>
        <fullName evidence="9">FecCD family ABC transporter permease</fullName>
    </submittedName>
</protein>
<dbReference type="EMBL" id="JBHSEP010000007">
    <property type="protein sequence ID" value="MFC4598884.1"/>
    <property type="molecule type" value="Genomic_DNA"/>
</dbReference>
<accession>A0ABV9FFB8</accession>
<feature type="transmembrane region" description="Helical" evidence="8">
    <location>
        <begin position="128"/>
        <end position="150"/>
    </location>
</feature>
<evidence type="ECO:0000256" key="5">
    <source>
        <dbReference type="ARBA" id="ARBA00022692"/>
    </source>
</evidence>
<comment type="similarity">
    <text evidence="2">Belongs to the binding-protein-dependent transport system permease family. FecCD subfamily.</text>
</comment>
<sequence>MGEATRTYAGATRTGRALVLALLLAATGAAAALTALKLGYPAVSWRELFGVLVYRNGSELAVASVLELRMPRVVLGALSGAMLGISGVLMQTGLRNPLASPDLIGVSAGSSLAIAVITVFHLPVAFSLYPLFGLLGALIGGAIVLASVYGRSESASIILMGTAVSAMLNGMIVWLITMGTQNDINLLYRYLMGSLSGRHWDHVEYTLPWAAIGIPAAMMFAKPLNLLRLGDEQAEALGLNVARLRLLLLATSGVMVSAVVAQCGPIGYIALLGPYLARALLRTEDARWVLPGSAAVGAVLLVTADLLAKTVFTPREVPVGLWTTMVGVPILILMLVWRRRARDDRSLQS</sequence>
<organism evidence="9 10">
    <name type="scientific">Cohnella hongkongensis</name>
    <dbReference type="NCBI Taxonomy" id="178337"/>
    <lineage>
        <taxon>Bacteria</taxon>
        <taxon>Bacillati</taxon>
        <taxon>Bacillota</taxon>
        <taxon>Bacilli</taxon>
        <taxon>Bacillales</taxon>
        <taxon>Paenibacillaceae</taxon>
        <taxon>Cohnella</taxon>
    </lineage>
</organism>
<keyword evidence="6 8" id="KW-1133">Transmembrane helix</keyword>
<keyword evidence="5 8" id="KW-0812">Transmembrane</keyword>
<feature type="transmembrane region" description="Helical" evidence="8">
    <location>
        <begin position="73"/>
        <end position="91"/>
    </location>
</feature>
<dbReference type="Pfam" id="PF01032">
    <property type="entry name" value="FecCD"/>
    <property type="match status" value="1"/>
</dbReference>
<comment type="subcellular location">
    <subcellularLocation>
        <location evidence="1">Cell membrane</location>
        <topology evidence="1">Multi-pass membrane protein</topology>
    </subcellularLocation>
</comment>
<keyword evidence="7 8" id="KW-0472">Membrane</keyword>
<dbReference type="SUPFAM" id="SSF81345">
    <property type="entry name" value="ABC transporter involved in vitamin B12 uptake, BtuC"/>
    <property type="match status" value="1"/>
</dbReference>
<comment type="caution">
    <text evidence="9">The sequence shown here is derived from an EMBL/GenBank/DDBJ whole genome shotgun (WGS) entry which is preliminary data.</text>
</comment>
<dbReference type="InterPro" id="IPR037294">
    <property type="entry name" value="ABC_BtuC-like"/>
</dbReference>
<dbReference type="CDD" id="cd06550">
    <property type="entry name" value="TM_ABC_iron-siderophores_like"/>
    <property type="match status" value="1"/>
</dbReference>